<dbReference type="EMBL" id="JPSP01000001">
    <property type="protein sequence ID" value="KFF42053.1"/>
    <property type="molecule type" value="Genomic_DNA"/>
</dbReference>
<dbReference type="PATRIC" id="fig|1527444.3.peg.112"/>
<comment type="caution">
    <text evidence="2">The sequence shown here is derived from an EMBL/GenBank/DDBJ whole genome shotgun (WGS) entry which is preliminary data.</text>
</comment>
<evidence type="ECO:0008006" key="4">
    <source>
        <dbReference type="Google" id="ProtNLM"/>
    </source>
</evidence>
<organism evidence="2 3">
    <name type="scientific">Candidatus Atelocyanobacterium thalassa isolate SIO64986</name>
    <dbReference type="NCBI Taxonomy" id="1527444"/>
    <lineage>
        <taxon>Bacteria</taxon>
        <taxon>Bacillati</taxon>
        <taxon>Cyanobacteriota</taxon>
        <taxon>Cyanophyceae</taxon>
        <taxon>Oscillatoriophycideae</taxon>
        <taxon>Chroococcales</taxon>
        <taxon>Aphanothecaceae</taxon>
        <taxon>Candidatus Atelocyanobacterium</taxon>
        <taxon>Candidatus Atelocyanobacterium thalassae</taxon>
    </lineage>
</organism>
<dbReference type="Proteomes" id="UP000028922">
    <property type="component" value="Unassembled WGS sequence"/>
</dbReference>
<evidence type="ECO:0000313" key="3">
    <source>
        <dbReference type="Proteomes" id="UP000028922"/>
    </source>
</evidence>
<feature type="transmembrane region" description="Helical" evidence="1">
    <location>
        <begin position="23"/>
        <end position="45"/>
    </location>
</feature>
<dbReference type="InterPro" id="IPR029068">
    <property type="entry name" value="Glyas_Bleomycin-R_OHBP_Dase"/>
</dbReference>
<dbReference type="Gene3D" id="3.10.180.10">
    <property type="entry name" value="2,3-Dihydroxybiphenyl 1,2-Dioxygenase, domain 1"/>
    <property type="match status" value="1"/>
</dbReference>
<gene>
    <name evidence="2" type="ORF">ucyna2_00113</name>
</gene>
<keyword evidence="1" id="KW-1133">Transmembrane helix</keyword>
<sequence length="193" mass="22312">MVVEKYLLLSTYNLGIAFSVDNIFSTQGIIVMLLVAYGFSMWAFLTNAPKVYTVMVSDIKIAQKFYEGLLKLSAADIPLHYYYTPEENLGTLATADPLYMSMNYTSMSGLNPNRTYGLWYQLKKNTQLHIISGASYGHNNRQRHICFDNRCLETILLKVQAKRLRYKVRCKQPLNFLVKDIDERIIEMLEIKN</sequence>
<evidence type="ECO:0000313" key="2">
    <source>
        <dbReference type="EMBL" id="KFF42053.1"/>
    </source>
</evidence>
<dbReference type="AlphaFoldDB" id="A0A086CIN9"/>
<protein>
    <recommendedName>
        <fullName evidence="4">Glyoxalase-like domain</fullName>
    </recommendedName>
</protein>
<reference evidence="2 3" key="1">
    <citation type="submission" date="2014-08" db="EMBL/GenBank/DDBJ databases">
        <title>Comparative genomics reveals surprising divergence of two closely related strains of uncultivated UCYN-A cyanobacteria.</title>
        <authorList>
            <person name="Bombar D."/>
            <person name="Heller P."/>
            <person name="Sanchez-Baracaldo P."/>
            <person name="Carter B.J."/>
            <person name="Zert J.P."/>
        </authorList>
    </citation>
    <scope>NUCLEOTIDE SEQUENCE [LARGE SCALE GENOMIC DNA]</scope>
</reference>
<accession>A0A086CIN9</accession>
<keyword evidence="1" id="KW-0812">Transmembrane</keyword>
<dbReference type="STRING" id="1527444.ucyna2_00113"/>
<dbReference type="eggNOG" id="COG0346">
    <property type="taxonomic scope" value="Bacteria"/>
</dbReference>
<keyword evidence="1" id="KW-0472">Membrane</keyword>
<proteinExistence type="predicted"/>
<name>A0A086CIN9_9CHRO</name>
<evidence type="ECO:0000256" key="1">
    <source>
        <dbReference type="SAM" id="Phobius"/>
    </source>
</evidence>